<evidence type="ECO:0000313" key="6">
    <source>
        <dbReference type="Proteomes" id="UP000663832"/>
    </source>
</evidence>
<dbReference type="SUPFAM" id="SSF54001">
    <property type="entry name" value="Cysteine proteinases"/>
    <property type="match status" value="1"/>
</dbReference>
<dbReference type="PANTHER" id="PTHR46298">
    <property type="entry name" value="ANDROGLOBIN"/>
    <property type="match status" value="1"/>
</dbReference>
<comment type="caution">
    <text evidence="1">Lacks conserved residue(s) required for the propagation of feature annotation.</text>
</comment>
<sequence>MSTTGSLKTAGSVANHARSDQSIRKPRLAPLWPEWNDADVNAESWEIGSGKKKETAASRARADTKSASVAGTHGFEDPEGKVELPPTFKVEQWKRPVDFLPPERPPVIVDPDQGMQNFDLVTPNEHLHFNETMRNIISQITALWDICRRERKHTNSPSETTTEPNAAVLSGRTWRPWEHIYALNKVSRQPFIPPYNPAGKYVIRLFFLGTWRKIIVDDTIPFDSKNRCLLPQTSLSYELWPILLTKALLKIMSLDYRPPNTNPTYNETSVIHTLTGWVPEPIPLKYTHAGKVWEFLRYDRSNKIVVDNENVANKIEQRSTSPLPAFGPVPLYKWPEAKADVPEESASSHANEQVGHQDDTGTETLTKKSDEKSAKKAGAPASLTVPKDTTTKAAAGKESRTGKDSKRFGGAGRGGTVEDPAAIIDDQTIPEAPKMIVFANIPHSQPARNSAYGELADRSERLRRYNLNDTFSTSMLLTTIRDIPLEPPPPPEYIPPWKLIRPKKSKTLPHAEPFTPREPKPDRYIEITSPYINYPSPSVLNMNVHTPNHGATSRLSHSATHSTGVDVQEILEVDEDEDAEHNESRPELDIDQADTSLMSPAKELNVVDTPDGFDSSLRSAGSTLRQERSADKNKGNRKMTSSKIELPNAKLISDAASVKTAESEQNSAQVDLAATANNEQQDSQSKTNDAHSSPKPSQPMKKSYTTPKLWMDFEDFCSCFTSIVVFHNPRGYQHTQKHTEIK</sequence>
<dbReference type="OrthoDB" id="9374162at2759"/>
<dbReference type="Pfam" id="PF00648">
    <property type="entry name" value="Peptidase_C2"/>
    <property type="match status" value="1"/>
</dbReference>
<feature type="compositionally biased region" description="Basic and acidic residues" evidence="2">
    <location>
        <begin position="625"/>
        <end position="634"/>
    </location>
</feature>
<feature type="region of interest" description="Disordered" evidence="2">
    <location>
        <begin position="676"/>
        <end position="703"/>
    </location>
</feature>
<feature type="compositionally biased region" description="Basic and acidic residues" evidence="2">
    <location>
        <begin position="49"/>
        <end position="64"/>
    </location>
</feature>
<feature type="compositionally biased region" description="Basic and acidic residues" evidence="2">
    <location>
        <begin position="355"/>
        <end position="374"/>
    </location>
</feature>
<dbReference type="InterPro" id="IPR038765">
    <property type="entry name" value="Papain-like_cys_pep_sf"/>
</dbReference>
<dbReference type="Proteomes" id="UP000663832">
    <property type="component" value="Unassembled WGS sequence"/>
</dbReference>
<dbReference type="Proteomes" id="UP000663877">
    <property type="component" value="Unassembled WGS sequence"/>
</dbReference>
<reference evidence="4" key="1">
    <citation type="submission" date="2021-02" db="EMBL/GenBank/DDBJ databases">
        <authorList>
            <person name="Nowell W R."/>
        </authorList>
    </citation>
    <scope>NUCLEOTIDE SEQUENCE</scope>
</reference>
<protein>
    <recommendedName>
        <fullName evidence="3">Calpain catalytic domain-containing protein</fullName>
    </recommendedName>
</protein>
<feature type="domain" description="Calpain catalytic" evidence="3">
    <location>
        <begin position="92"/>
        <end position="296"/>
    </location>
</feature>
<gene>
    <name evidence="4" type="ORF">BJG266_LOCUS41071</name>
    <name evidence="5" type="ORF">QVE165_LOCUS57934</name>
</gene>
<comment type="caution">
    <text evidence="4">The sequence shown here is derived from an EMBL/GenBank/DDBJ whole genome shotgun (WGS) entry which is preliminary data.</text>
</comment>
<proteinExistence type="predicted"/>
<dbReference type="PROSITE" id="PS50203">
    <property type="entry name" value="CALPAIN_CAT"/>
    <property type="match status" value="1"/>
</dbReference>
<dbReference type="InterPro" id="IPR053033">
    <property type="entry name" value="Androglobin-like"/>
</dbReference>
<feature type="region of interest" description="Disordered" evidence="2">
    <location>
        <begin position="599"/>
        <end position="646"/>
    </location>
</feature>
<dbReference type="InterPro" id="IPR001300">
    <property type="entry name" value="Peptidase_C2_calpain_cat"/>
</dbReference>
<dbReference type="PANTHER" id="PTHR46298:SF1">
    <property type="entry name" value="ANDROGLOBIN"/>
    <property type="match status" value="1"/>
</dbReference>
<accession>A0A815QJ84</accession>
<evidence type="ECO:0000256" key="2">
    <source>
        <dbReference type="SAM" id="MobiDB-lite"/>
    </source>
</evidence>
<dbReference type="EMBL" id="CAJNOI010002195">
    <property type="protein sequence ID" value="CAF1462810.1"/>
    <property type="molecule type" value="Genomic_DNA"/>
</dbReference>
<dbReference type="SMART" id="SM00230">
    <property type="entry name" value="CysPc"/>
    <property type="match status" value="1"/>
</dbReference>
<evidence type="ECO:0000259" key="3">
    <source>
        <dbReference type="PROSITE" id="PS50203"/>
    </source>
</evidence>
<keyword evidence="6" id="KW-1185">Reference proteome</keyword>
<dbReference type="GO" id="GO:0004198">
    <property type="term" value="F:calcium-dependent cysteine-type endopeptidase activity"/>
    <property type="evidence" value="ECO:0007669"/>
    <property type="project" value="InterPro"/>
</dbReference>
<dbReference type="EMBL" id="CAJNOM010002513">
    <property type="protein sequence ID" value="CAF1633669.1"/>
    <property type="molecule type" value="Genomic_DNA"/>
</dbReference>
<feature type="region of interest" description="Disordered" evidence="2">
    <location>
        <begin position="1"/>
        <end position="29"/>
    </location>
</feature>
<feature type="compositionally biased region" description="Polar residues" evidence="2">
    <location>
        <begin position="676"/>
        <end position="691"/>
    </location>
</feature>
<feature type="compositionally biased region" description="Low complexity" evidence="2">
    <location>
        <begin position="693"/>
        <end position="703"/>
    </location>
</feature>
<feature type="region of interest" description="Disordered" evidence="2">
    <location>
        <begin position="45"/>
        <end position="83"/>
    </location>
</feature>
<evidence type="ECO:0000256" key="1">
    <source>
        <dbReference type="PROSITE-ProRule" id="PRU00239"/>
    </source>
</evidence>
<feature type="compositionally biased region" description="Basic and acidic residues" evidence="2">
    <location>
        <begin position="395"/>
        <end position="407"/>
    </location>
</feature>
<evidence type="ECO:0000313" key="4">
    <source>
        <dbReference type="EMBL" id="CAF1462810.1"/>
    </source>
</evidence>
<feature type="region of interest" description="Disordered" evidence="2">
    <location>
        <begin position="339"/>
        <end position="419"/>
    </location>
</feature>
<evidence type="ECO:0000313" key="7">
    <source>
        <dbReference type="Proteomes" id="UP000663877"/>
    </source>
</evidence>
<evidence type="ECO:0000313" key="5">
    <source>
        <dbReference type="EMBL" id="CAF1633669.1"/>
    </source>
</evidence>
<organism evidence="4 7">
    <name type="scientific">Adineta steineri</name>
    <dbReference type="NCBI Taxonomy" id="433720"/>
    <lineage>
        <taxon>Eukaryota</taxon>
        <taxon>Metazoa</taxon>
        <taxon>Spiralia</taxon>
        <taxon>Gnathifera</taxon>
        <taxon>Rotifera</taxon>
        <taxon>Eurotatoria</taxon>
        <taxon>Bdelloidea</taxon>
        <taxon>Adinetida</taxon>
        <taxon>Adinetidae</taxon>
        <taxon>Adineta</taxon>
    </lineage>
</organism>
<name>A0A815QJ84_9BILA</name>
<dbReference type="AlphaFoldDB" id="A0A815QJ84"/>
<feature type="non-terminal residue" evidence="4">
    <location>
        <position position="742"/>
    </location>
</feature>
<dbReference type="GO" id="GO:0006508">
    <property type="term" value="P:proteolysis"/>
    <property type="evidence" value="ECO:0007669"/>
    <property type="project" value="InterPro"/>
</dbReference>